<sequence>MQIRPRNREQDDRYIYRMVYEELLPYANAARPDTRISRAEISRRLQQGIVWVIAPGRKGKPAGFISFFRRDRDLHIDMLAVDRHFQSRGLGGKLMEAAEQYGLERGCQTVKLFVDEPNPLAQQFYFRRGYTVSEYYPSYRCFLLNKHL</sequence>
<dbReference type="Proteomes" id="UP001597120">
    <property type="component" value="Unassembled WGS sequence"/>
</dbReference>
<evidence type="ECO:0000259" key="3">
    <source>
        <dbReference type="PROSITE" id="PS51186"/>
    </source>
</evidence>
<evidence type="ECO:0000256" key="2">
    <source>
        <dbReference type="ARBA" id="ARBA00023315"/>
    </source>
</evidence>
<dbReference type="PROSITE" id="PS51186">
    <property type="entry name" value="GNAT"/>
    <property type="match status" value="1"/>
</dbReference>
<dbReference type="Pfam" id="PF00583">
    <property type="entry name" value="Acetyltransf_1"/>
    <property type="match status" value="1"/>
</dbReference>
<dbReference type="RefSeq" id="WP_379285850.1">
    <property type="nucleotide sequence ID" value="NZ_JBHTIU010000008.1"/>
</dbReference>
<proteinExistence type="predicted"/>
<evidence type="ECO:0000313" key="5">
    <source>
        <dbReference type="Proteomes" id="UP001597120"/>
    </source>
</evidence>
<protein>
    <submittedName>
        <fullName evidence="4">GNAT family N-acetyltransferase</fullName>
        <ecNumber evidence="4">2.3.-.-</ecNumber>
    </submittedName>
</protein>
<dbReference type="InterPro" id="IPR000182">
    <property type="entry name" value="GNAT_dom"/>
</dbReference>
<gene>
    <name evidence="4" type="ORF">ACFQ03_02480</name>
</gene>
<evidence type="ECO:0000313" key="4">
    <source>
        <dbReference type="EMBL" id="MFD0868000.1"/>
    </source>
</evidence>
<dbReference type="EC" id="2.3.-.-" evidence="4"/>
<keyword evidence="5" id="KW-1185">Reference proteome</keyword>
<dbReference type="GO" id="GO:0016746">
    <property type="term" value="F:acyltransferase activity"/>
    <property type="evidence" value="ECO:0007669"/>
    <property type="project" value="UniProtKB-KW"/>
</dbReference>
<accession>A0ABW3D3V5</accession>
<evidence type="ECO:0000256" key="1">
    <source>
        <dbReference type="ARBA" id="ARBA00022679"/>
    </source>
</evidence>
<dbReference type="EMBL" id="JBHTIU010000008">
    <property type="protein sequence ID" value="MFD0868000.1"/>
    <property type="molecule type" value="Genomic_DNA"/>
</dbReference>
<keyword evidence="2 4" id="KW-0012">Acyltransferase</keyword>
<dbReference type="CDD" id="cd04301">
    <property type="entry name" value="NAT_SF"/>
    <property type="match status" value="1"/>
</dbReference>
<dbReference type="Gene3D" id="3.40.630.30">
    <property type="match status" value="1"/>
</dbReference>
<organism evidence="4 5">
    <name type="scientific">Paenibacillus residui</name>
    <dbReference type="NCBI Taxonomy" id="629724"/>
    <lineage>
        <taxon>Bacteria</taxon>
        <taxon>Bacillati</taxon>
        <taxon>Bacillota</taxon>
        <taxon>Bacilli</taxon>
        <taxon>Bacillales</taxon>
        <taxon>Paenibacillaceae</taxon>
        <taxon>Paenibacillus</taxon>
    </lineage>
</organism>
<dbReference type="SUPFAM" id="SSF55729">
    <property type="entry name" value="Acyl-CoA N-acyltransferases (Nat)"/>
    <property type="match status" value="1"/>
</dbReference>
<keyword evidence="1 4" id="KW-0808">Transferase</keyword>
<name>A0ABW3D3V5_9BACL</name>
<dbReference type="InterPro" id="IPR016181">
    <property type="entry name" value="Acyl_CoA_acyltransferase"/>
</dbReference>
<reference evidence="5" key="1">
    <citation type="journal article" date="2019" name="Int. J. Syst. Evol. Microbiol.">
        <title>The Global Catalogue of Microorganisms (GCM) 10K type strain sequencing project: providing services to taxonomists for standard genome sequencing and annotation.</title>
        <authorList>
            <consortium name="The Broad Institute Genomics Platform"/>
            <consortium name="The Broad Institute Genome Sequencing Center for Infectious Disease"/>
            <person name="Wu L."/>
            <person name="Ma J."/>
        </authorList>
    </citation>
    <scope>NUCLEOTIDE SEQUENCE [LARGE SCALE GENOMIC DNA]</scope>
    <source>
        <strain evidence="5">CCUG 57263</strain>
    </source>
</reference>
<comment type="caution">
    <text evidence="4">The sequence shown here is derived from an EMBL/GenBank/DDBJ whole genome shotgun (WGS) entry which is preliminary data.</text>
</comment>
<feature type="domain" description="N-acetyltransferase" evidence="3">
    <location>
        <begin position="1"/>
        <end position="148"/>
    </location>
</feature>
<dbReference type="PANTHER" id="PTHR43877">
    <property type="entry name" value="AMINOALKYLPHOSPHONATE N-ACETYLTRANSFERASE-RELATED-RELATED"/>
    <property type="match status" value="1"/>
</dbReference>
<dbReference type="InterPro" id="IPR050832">
    <property type="entry name" value="Bact_Acetyltransf"/>
</dbReference>